<keyword evidence="3" id="KW-1185">Reference proteome</keyword>
<reference evidence="2" key="2">
    <citation type="journal article" date="2024" name="Plant">
        <title>Genomic evolution and insights into agronomic trait innovations of Sesamum species.</title>
        <authorList>
            <person name="Miao H."/>
            <person name="Wang L."/>
            <person name="Qu L."/>
            <person name="Liu H."/>
            <person name="Sun Y."/>
            <person name="Le M."/>
            <person name="Wang Q."/>
            <person name="Wei S."/>
            <person name="Zheng Y."/>
            <person name="Lin W."/>
            <person name="Duan Y."/>
            <person name="Cao H."/>
            <person name="Xiong S."/>
            <person name="Wang X."/>
            <person name="Wei L."/>
            <person name="Li C."/>
            <person name="Ma Q."/>
            <person name="Ju M."/>
            <person name="Zhao R."/>
            <person name="Li G."/>
            <person name="Mu C."/>
            <person name="Tian Q."/>
            <person name="Mei H."/>
            <person name="Zhang T."/>
            <person name="Gao T."/>
            <person name="Zhang H."/>
        </authorList>
    </citation>
    <scope>NUCLEOTIDE SEQUENCE</scope>
    <source>
        <strain evidence="2">3651</strain>
    </source>
</reference>
<reference evidence="2" key="1">
    <citation type="submission" date="2020-06" db="EMBL/GenBank/DDBJ databases">
        <authorList>
            <person name="Li T."/>
            <person name="Hu X."/>
            <person name="Zhang T."/>
            <person name="Song X."/>
            <person name="Zhang H."/>
            <person name="Dai N."/>
            <person name="Sheng W."/>
            <person name="Hou X."/>
            <person name="Wei L."/>
        </authorList>
    </citation>
    <scope>NUCLEOTIDE SEQUENCE</scope>
    <source>
        <strain evidence="2">3651</strain>
        <tissue evidence="2">Leaf</tissue>
    </source>
</reference>
<dbReference type="GO" id="GO:0048731">
    <property type="term" value="P:system development"/>
    <property type="evidence" value="ECO:0007669"/>
    <property type="project" value="InterPro"/>
</dbReference>
<feature type="compositionally biased region" description="Low complexity" evidence="1">
    <location>
        <begin position="88"/>
        <end position="97"/>
    </location>
</feature>
<gene>
    <name evidence="2" type="ORF">Salat_1331900</name>
</gene>
<dbReference type="PANTHER" id="PTHR34545:SF7">
    <property type="entry name" value="CLAVATA3_ESR (CLE)-RELATED PROTEIN 16"/>
    <property type="match status" value="1"/>
</dbReference>
<name>A0AAE1YHR7_9LAMI</name>
<feature type="region of interest" description="Disordered" evidence="1">
    <location>
        <begin position="81"/>
        <end position="119"/>
    </location>
</feature>
<dbReference type="InterPro" id="IPR033249">
    <property type="entry name" value="CLE_plant"/>
</dbReference>
<organism evidence="2 3">
    <name type="scientific">Sesamum alatum</name>
    <dbReference type="NCBI Taxonomy" id="300844"/>
    <lineage>
        <taxon>Eukaryota</taxon>
        <taxon>Viridiplantae</taxon>
        <taxon>Streptophyta</taxon>
        <taxon>Embryophyta</taxon>
        <taxon>Tracheophyta</taxon>
        <taxon>Spermatophyta</taxon>
        <taxon>Magnoliopsida</taxon>
        <taxon>eudicotyledons</taxon>
        <taxon>Gunneridae</taxon>
        <taxon>Pentapetalae</taxon>
        <taxon>asterids</taxon>
        <taxon>lamiids</taxon>
        <taxon>Lamiales</taxon>
        <taxon>Pedaliaceae</taxon>
        <taxon>Sesamum</taxon>
    </lineage>
</organism>
<evidence type="ECO:0000313" key="3">
    <source>
        <dbReference type="Proteomes" id="UP001293254"/>
    </source>
</evidence>
<dbReference type="EMBL" id="JACGWO010000004">
    <property type="protein sequence ID" value="KAK4430312.1"/>
    <property type="molecule type" value="Genomic_DNA"/>
</dbReference>
<protein>
    <submittedName>
        <fullName evidence="2">Uncharacterized protein</fullName>
    </submittedName>
</protein>
<dbReference type="AlphaFoldDB" id="A0AAE1YHR7"/>
<comment type="caution">
    <text evidence="2">The sequence shown here is derived from an EMBL/GenBank/DDBJ whole genome shotgun (WGS) entry which is preliminary data.</text>
</comment>
<proteinExistence type="predicted"/>
<sequence length="119" mass="13937">MSFSTHDQAERKRRLRRRRWDFSAVFSLFGFLLIFSQICLLSSADKISSNSERRWSPARKARLFHNGWEWAAHHHHARVVVRRENDKSSSSSSSSSSSDDKLYEEEKRLVHTGPNPLHN</sequence>
<evidence type="ECO:0000313" key="2">
    <source>
        <dbReference type="EMBL" id="KAK4430312.1"/>
    </source>
</evidence>
<evidence type="ECO:0000256" key="1">
    <source>
        <dbReference type="SAM" id="MobiDB-lite"/>
    </source>
</evidence>
<accession>A0AAE1YHR7</accession>
<dbReference type="PANTHER" id="PTHR34545">
    <property type="entry name" value="CLAVATA3/ESR (CLE)-RELATED PROTEIN 22"/>
    <property type="match status" value="1"/>
</dbReference>
<feature type="compositionally biased region" description="Basic and acidic residues" evidence="1">
    <location>
        <begin position="98"/>
        <end position="109"/>
    </location>
</feature>
<dbReference type="Proteomes" id="UP001293254">
    <property type="component" value="Unassembled WGS sequence"/>
</dbReference>